<feature type="transmembrane region" description="Helical" evidence="1">
    <location>
        <begin position="59"/>
        <end position="79"/>
    </location>
</feature>
<dbReference type="InterPro" id="IPR057169">
    <property type="entry name" value="DUF7847"/>
</dbReference>
<evidence type="ECO:0000259" key="2">
    <source>
        <dbReference type="Pfam" id="PF25231"/>
    </source>
</evidence>
<feature type="transmembrane region" description="Helical" evidence="1">
    <location>
        <begin position="100"/>
        <end position="119"/>
    </location>
</feature>
<dbReference type="RefSeq" id="WP_131145047.1">
    <property type="nucleotide sequence ID" value="NZ_BMWV01000014.1"/>
</dbReference>
<reference evidence="3" key="1">
    <citation type="journal article" date="2014" name="Int. J. Syst. Evol. Microbiol.">
        <title>Complete genome sequence of Corynebacterium casei LMG S-19264T (=DSM 44701T), isolated from a smear-ripened cheese.</title>
        <authorList>
            <consortium name="US DOE Joint Genome Institute (JGI-PGF)"/>
            <person name="Walter F."/>
            <person name="Albersmeier A."/>
            <person name="Kalinowski J."/>
            <person name="Ruckert C."/>
        </authorList>
    </citation>
    <scope>NUCLEOTIDE SEQUENCE</scope>
    <source>
        <strain evidence="3">KCTC 12343</strain>
    </source>
</reference>
<accession>A0A411WW97</accession>
<keyword evidence="1" id="KW-1133">Transmembrane helix</keyword>
<organism evidence="3 6">
    <name type="scientific">Pseudoduganella albidiflava</name>
    <dbReference type="NCBI Taxonomy" id="321983"/>
    <lineage>
        <taxon>Bacteria</taxon>
        <taxon>Pseudomonadati</taxon>
        <taxon>Pseudomonadota</taxon>
        <taxon>Betaproteobacteria</taxon>
        <taxon>Burkholderiales</taxon>
        <taxon>Oxalobacteraceae</taxon>
        <taxon>Telluria group</taxon>
        <taxon>Pseudoduganella</taxon>
    </lineage>
</organism>
<dbReference type="AlphaFoldDB" id="A0A411WW97"/>
<dbReference type="EMBL" id="BMWV01000014">
    <property type="protein sequence ID" value="GGY60656.1"/>
    <property type="molecule type" value="Genomic_DNA"/>
</dbReference>
<proteinExistence type="predicted"/>
<gene>
    <name evidence="4" type="ORF">EYF70_08710</name>
    <name evidence="3" type="ORF">GCM10007387_49060</name>
</gene>
<feature type="transmembrane region" description="Helical" evidence="1">
    <location>
        <begin position="197"/>
        <end position="225"/>
    </location>
</feature>
<reference evidence="3" key="3">
    <citation type="submission" date="2022-12" db="EMBL/GenBank/DDBJ databases">
        <authorList>
            <person name="Sun Q."/>
            <person name="Kim S."/>
        </authorList>
    </citation>
    <scope>NUCLEOTIDE SEQUENCE</scope>
    <source>
        <strain evidence="3">KCTC 12343</strain>
    </source>
</reference>
<keyword evidence="1" id="KW-0812">Transmembrane</keyword>
<dbReference type="Proteomes" id="UP000292307">
    <property type="component" value="Chromosome"/>
</dbReference>
<dbReference type="Proteomes" id="UP000628442">
    <property type="component" value="Unassembled WGS sequence"/>
</dbReference>
<feature type="transmembrane region" description="Helical" evidence="1">
    <location>
        <begin position="125"/>
        <end position="145"/>
    </location>
</feature>
<evidence type="ECO:0000256" key="1">
    <source>
        <dbReference type="SAM" id="Phobius"/>
    </source>
</evidence>
<feature type="domain" description="DUF7847" evidence="2">
    <location>
        <begin position="110"/>
        <end position="228"/>
    </location>
</feature>
<keyword evidence="5" id="KW-1185">Reference proteome</keyword>
<feature type="transmembrane region" description="Helical" evidence="1">
    <location>
        <begin position="29"/>
        <end position="52"/>
    </location>
</feature>
<sequence length="252" mass="27266">MFTISSTPLGWIDVGRATQRLFFKSFLRVLPYALAPVALLLGLLGLGVWVAGEHGDREWILYLCALLLLLCPALMSPLLHQVHACAHARPATARESLARGLRCLLPCLAASALFMLAVGSGAVLLLLPGLYLFVALSFWWPALVIDGVRPVEALKASRRLVRGHWWRVAIGYCLVLGVAVLVDRFDISTVSLPDNLAGAIVALLLSAAVTALVPMFVSANMVVLYNDLVLRDLVLRDLALSRSQAPSDRLPA</sequence>
<evidence type="ECO:0000313" key="5">
    <source>
        <dbReference type="Proteomes" id="UP000292307"/>
    </source>
</evidence>
<evidence type="ECO:0000313" key="4">
    <source>
        <dbReference type="EMBL" id="QBI00919.1"/>
    </source>
</evidence>
<protein>
    <recommendedName>
        <fullName evidence="2">DUF7847 domain-containing protein</fullName>
    </recommendedName>
</protein>
<feature type="transmembrane region" description="Helical" evidence="1">
    <location>
        <begin position="165"/>
        <end position="185"/>
    </location>
</feature>
<reference evidence="4 5" key="2">
    <citation type="submission" date="2019-02" db="EMBL/GenBank/DDBJ databases">
        <title>Draft Genome Sequences of Six Type Strains of the Genus Massilia.</title>
        <authorList>
            <person name="Miess H."/>
            <person name="Frediansyhah A."/>
            <person name="Gross H."/>
        </authorList>
    </citation>
    <scope>NUCLEOTIDE SEQUENCE [LARGE SCALE GENOMIC DNA]</scope>
    <source>
        <strain evidence="4 5">DSM 17472</strain>
    </source>
</reference>
<evidence type="ECO:0000313" key="3">
    <source>
        <dbReference type="EMBL" id="GGY60656.1"/>
    </source>
</evidence>
<dbReference type="Pfam" id="PF25231">
    <property type="entry name" value="DUF7847"/>
    <property type="match status" value="1"/>
</dbReference>
<keyword evidence="1" id="KW-0472">Membrane</keyword>
<evidence type="ECO:0000313" key="6">
    <source>
        <dbReference type="Proteomes" id="UP000628442"/>
    </source>
</evidence>
<dbReference type="EMBL" id="CP036401">
    <property type="protein sequence ID" value="QBI00919.1"/>
    <property type="molecule type" value="Genomic_DNA"/>
</dbReference>
<name>A0A411WW97_9BURK</name>
<dbReference type="OrthoDB" id="121140at2"/>